<gene>
    <name evidence="1" type="ORF">QQ020_25030</name>
</gene>
<sequence>MKISGFTFVKNATKLYYPVKESILSILPIVDEFIVALGKSDKDDHTREEVLSIESEKIKIIDTEWDLEAYPHNTIFAQQTDLAKNACQGDWLFYLQSDELVHEKYLEVIKNSCQKYLEEPEVEGLLFEYRHFWGDYKHYHQAHNWYPREIRIIRNDPKIHSWKDAQSFRKFDEFNNSYEDYSKKQGTEKLRVARIYAWIHHYGWVRPPKLMSAKTKSSATTFWGRKVAENELKTMPEIFDYGPLHKLKIYKDSHPKVLEAWMDKFDWQDQLQYEGKRNPNRLIHKHEKLKYRLLSHLEHNWLKGKQIGGFRNYQIIREEKNLF</sequence>
<proteinExistence type="predicted"/>
<accession>A0ABT8LC54</accession>
<name>A0ABT8LC54_9BACT</name>
<evidence type="ECO:0000313" key="2">
    <source>
        <dbReference type="Proteomes" id="UP001172083"/>
    </source>
</evidence>
<dbReference type="RefSeq" id="WP_346760701.1">
    <property type="nucleotide sequence ID" value="NZ_JAUJEB010000006.1"/>
</dbReference>
<evidence type="ECO:0000313" key="1">
    <source>
        <dbReference type="EMBL" id="MDN5215367.1"/>
    </source>
</evidence>
<dbReference type="EMBL" id="JAUJEB010000006">
    <property type="protein sequence ID" value="MDN5215367.1"/>
    <property type="molecule type" value="Genomic_DNA"/>
</dbReference>
<keyword evidence="2" id="KW-1185">Reference proteome</keyword>
<organism evidence="1 2">
    <name type="scientific">Agaribacillus aureus</name>
    <dbReference type="NCBI Taxonomy" id="3051825"/>
    <lineage>
        <taxon>Bacteria</taxon>
        <taxon>Pseudomonadati</taxon>
        <taxon>Bacteroidota</taxon>
        <taxon>Cytophagia</taxon>
        <taxon>Cytophagales</taxon>
        <taxon>Splendidivirgaceae</taxon>
        <taxon>Agaribacillus</taxon>
    </lineage>
</organism>
<dbReference type="Gene3D" id="3.90.550.10">
    <property type="entry name" value="Spore Coat Polysaccharide Biosynthesis Protein SpsA, Chain A"/>
    <property type="match status" value="1"/>
</dbReference>
<reference evidence="1" key="1">
    <citation type="submission" date="2023-06" db="EMBL/GenBank/DDBJ databases">
        <title>Genomic of Agaribacillus aureum.</title>
        <authorList>
            <person name="Wang G."/>
        </authorList>
    </citation>
    <scope>NUCLEOTIDE SEQUENCE</scope>
    <source>
        <strain evidence="1">BMA12</strain>
    </source>
</reference>
<protein>
    <submittedName>
        <fullName evidence="1">Glycosyltransferase family 2 protein</fullName>
    </submittedName>
</protein>
<dbReference type="Proteomes" id="UP001172083">
    <property type="component" value="Unassembled WGS sequence"/>
</dbReference>
<dbReference type="InterPro" id="IPR029044">
    <property type="entry name" value="Nucleotide-diphossugar_trans"/>
</dbReference>
<dbReference type="SUPFAM" id="SSF53448">
    <property type="entry name" value="Nucleotide-diphospho-sugar transferases"/>
    <property type="match status" value="1"/>
</dbReference>
<comment type="caution">
    <text evidence="1">The sequence shown here is derived from an EMBL/GenBank/DDBJ whole genome shotgun (WGS) entry which is preliminary data.</text>
</comment>